<dbReference type="AlphaFoldDB" id="A0A8I0N2P0"/>
<protein>
    <submittedName>
        <fullName evidence="2">Uncharacterized protein</fullName>
    </submittedName>
</protein>
<gene>
    <name evidence="2" type="ORF">IH622_07235</name>
</gene>
<reference evidence="2" key="1">
    <citation type="submission" date="2020-09" db="EMBL/GenBank/DDBJ databases">
        <authorList>
            <person name="Dalcin Martins P."/>
        </authorList>
    </citation>
    <scope>NUCLEOTIDE SEQUENCE</scope>
    <source>
        <strain evidence="2">MAG47</strain>
    </source>
</reference>
<evidence type="ECO:0000256" key="1">
    <source>
        <dbReference type="SAM" id="MobiDB-lite"/>
    </source>
</evidence>
<organism evidence="2 3">
    <name type="scientific">Brucella anthropi</name>
    <name type="common">Ochrobactrum anthropi</name>
    <dbReference type="NCBI Taxonomy" id="529"/>
    <lineage>
        <taxon>Bacteria</taxon>
        <taxon>Pseudomonadati</taxon>
        <taxon>Pseudomonadota</taxon>
        <taxon>Alphaproteobacteria</taxon>
        <taxon>Hyphomicrobiales</taxon>
        <taxon>Brucellaceae</taxon>
        <taxon>Brucella/Ochrobactrum group</taxon>
        <taxon>Brucella</taxon>
    </lineage>
</organism>
<feature type="region of interest" description="Disordered" evidence="1">
    <location>
        <begin position="72"/>
        <end position="91"/>
    </location>
</feature>
<sequence>MPATGQAMMSVLFPDSEQTELLCPQGTMVESSCFCVNTSLEVGRGRGSLHDMSTGDILHGVTPIVDLFGASGASIGEGAGKQRRGGRQRLW</sequence>
<feature type="compositionally biased region" description="Basic residues" evidence="1">
    <location>
        <begin position="81"/>
        <end position="91"/>
    </location>
</feature>
<dbReference type="Proteomes" id="UP000642265">
    <property type="component" value="Unassembled WGS sequence"/>
</dbReference>
<comment type="caution">
    <text evidence="2">The sequence shown here is derived from an EMBL/GenBank/DDBJ whole genome shotgun (WGS) entry which is preliminary data.</text>
</comment>
<proteinExistence type="predicted"/>
<evidence type="ECO:0000313" key="2">
    <source>
        <dbReference type="EMBL" id="MBE0560601.1"/>
    </source>
</evidence>
<accession>A0A8I0N2P0</accession>
<dbReference type="EMBL" id="JACZKO010000024">
    <property type="protein sequence ID" value="MBE0560601.1"/>
    <property type="molecule type" value="Genomic_DNA"/>
</dbReference>
<evidence type="ECO:0000313" key="3">
    <source>
        <dbReference type="Proteomes" id="UP000642265"/>
    </source>
</evidence>
<reference evidence="2" key="2">
    <citation type="submission" date="2020-10" db="EMBL/GenBank/DDBJ databases">
        <title>Enrichment of novel Verrucomicrobia, Bacteroidetes and Krumholzibacteria in an oxygen-limited, methane- and iron-fed bioreactor inoculated with Bothnian Sea sediments.</title>
        <authorList>
            <person name="Martins P.D."/>
            <person name="de Jong A."/>
            <person name="Lenstra W.K."/>
            <person name="van Helmond N.A.G.M."/>
            <person name="Slomp C.P."/>
            <person name="Jetten M.S.M."/>
            <person name="Welte C.U."/>
            <person name="Rasigraf O."/>
        </authorList>
    </citation>
    <scope>NUCLEOTIDE SEQUENCE</scope>
    <source>
        <strain evidence="2">MAG47</strain>
    </source>
</reference>
<name>A0A8I0N2P0_BRUAN</name>